<feature type="chain" id="PRO_5045496949" evidence="2">
    <location>
        <begin position="21"/>
        <end position="164"/>
    </location>
</feature>
<comment type="caution">
    <text evidence="3">The sequence shown here is derived from an EMBL/GenBank/DDBJ whole genome shotgun (WGS) entry which is preliminary data.</text>
</comment>
<keyword evidence="1" id="KW-0677">Repeat</keyword>
<dbReference type="InterPro" id="IPR001646">
    <property type="entry name" value="5peptide_repeat"/>
</dbReference>
<dbReference type="SUPFAM" id="SSF141571">
    <property type="entry name" value="Pentapeptide repeat-like"/>
    <property type="match status" value="1"/>
</dbReference>
<dbReference type="PANTHER" id="PTHR47485">
    <property type="entry name" value="THYLAKOID LUMENAL 17.4 KDA PROTEIN, CHLOROPLASTIC"/>
    <property type="match status" value="1"/>
</dbReference>
<keyword evidence="2" id="KW-0732">Signal</keyword>
<evidence type="ECO:0000256" key="1">
    <source>
        <dbReference type="ARBA" id="ARBA00022737"/>
    </source>
</evidence>
<accession>A0ABW2II39</accession>
<evidence type="ECO:0000313" key="4">
    <source>
        <dbReference type="Proteomes" id="UP001596492"/>
    </source>
</evidence>
<dbReference type="PANTHER" id="PTHR47485:SF1">
    <property type="entry name" value="THYLAKOID LUMENAL 17.4 KDA PROTEIN, CHLOROPLASTIC"/>
    <property type="match status" value="1"/>
</dbReference>
<reference evidence="4" key="1">
    <citation type="journal article" date="2019" name="Int. J. Syst. Evol. Microbiol.">
        <title>The Global Catalogue of Microorganisms (GCM) 10K type strain sequencing project: providing services to taxonomists for standard genome sequencing and annotation.</title>
        <authorList>
            <consortium name="The Broad Institute Genomics Platform"/>
            <consortium name="The Broad Institute Genome Sequencing Center for Infectious Disease"/>
            <person name="Wu L."/>
            <person name="Ma J."/>
        </authorList>
    </citation>
    <scope>NUCLEOTIDE SEQUENCE [LARGE SCALE GENOMIC DNA]</scope>
    <source>
        <strain evidence="4">CCUG 51308</strain>
    </source>
</reference>
<proteinExistence type="predicted"/>
<dbReference type="RefSeq" id="WP_382165966.1">
    <property type="nucleotide sequence ID" value="NZ_JBHTBR010000002.1"/>
</dbReference>
<feature type="signal peptide" evidence="2">
    <location>
        <begin position="1"/>
        <end position="20"/>
    </location>
</feature>
<dbReference type="EMBL" id="JBHTBR010000002">
    <property type="protein sequence ID" value="MFC7290781.1"/>
    <property type="molecule type" value="Genomic_DNA"/>
</dbReference>
<keyword evidence="4" id="KW-1185">Reference proteome</keyword>
<protein>
    <submittedName>
        <fullName evidence="3">Pentapeptide repeat-containing protein</fullName>
    </submittedName>
</protein>
<gene>
    <name evidence="3" type="ORF">ACFQS8_04075</name>
</gene>
<evidence type="ECO:0000256" key="2">
    <source>
        <dbReference type="SAM" id="SignalP"/>
    </source>
</evidence>
<name>A0ABW2II39_9PROT</name>
<dbReference type="Gene3D" id="2.160.20.80">
    <property type="entry name" value="E3 ubiquitin-protein ligase SopA"/>
    <property type="match status" value="1"/>
</dbReference>
<dbReference type="Proteomes" id="UP001596492">
    <property type="component" value="Unassembled WGS sequence"/>
</dbReference>
<sequence>MKRALIAIALTSFVALPAFAQDAGQIASVKQGADCEGCNLFQADFSMDDLSGRNLSGSRLRQANLEISTLDKANLTNANLSVANLFGVRMSGTNLTGANLKDATLVGGWFGGANFTDAQMEGAVLSGSYLVTAKGLTQAQLATTYCDTSTELPKGLNANMCRSN</sequence>
<evidence type="ECO:0000313" key="3">
    <source>
        <dbReference type="EMBL" id="MFC7290781.1"/>
    </source>
</evidence>
<dbReference type="Pfam" id="PF00805">
    <property type="entry name" value="Pentapeptide"/>
    <property type="match status" value="1"/>
</dbReference>
<organism evidence="3 4">
    <name type="scientific">Hirschia litorea</name>
    <dbReference type="NCBI Taxonomy" id="1199156"/>
    <lineage>
        <taxon>Bacteria</taxon>
        <taxon>Pseudomonadati</taxon>
        <taxon>Pseudomonadota</taxon>
        <taxon>Alphaproteobacteria</taxon>
        <taxon>Hyphomonadales</taxon>
        <taxon>Hyphomonadaceae</taxon>
        <taxon>Hirschia</taxon>
    </lineage>
</organism>